<dbReference type="Gene3D" id="3.30.1460.10">
    <property type="match status" value="1"/>
</dbReference>
<dbReference type="SUPFAM" id="SSF69635">
    <property type="entry name" value="Type III secretory system chaperone-like"/>
    <property type="match status" value="1"/>
</dbReference>
<protein>
    <submittedName>
        <fullName evidence="2">YbjN domain-containing protein</fullName>
    </submittedName>
</protein>
<feature type="compositionally biased region" description="Gly residues" evidence="1">
    <location>
        <begin position="8"/>
        <end position="22"/>
    </location>
</feature>
<name>A0A516X5D2_9ACTN</name>
<dbReference type="Proteomes" id="UP000317344">
    <property type="component" value="Chromosome"/>
</dbReference>
<feature type="region of interest" description="Disordered" evidence="1">
    <location>
        <begin position="1"/>
        <end position="22"/>
    </location>
</feature>
<reference evidence="2 3" key="2">
    <citation type="submission" date="2019-07" db="EMBL/GenBank/DDBJ databases">
        <authorList>
            <person name="Huang Y."/>
        </authorList>
    </citation>
    <scope>NUCLEOTIDE SEQUENCE [LARGE SCALE GENOMIC DNA]</scope>
    <source>
        <strain evidence="2 3">HY188</strain>
    </source>
</reference>
<evidence type="ECO:0000256" key="1">
    <source>
        <dbReference type="SAM" id="MobiDB-lite"/>
    </source>
</evidence>
<feature type="region of interest" description="Disordered" evidence="1">
    <location>
        <begin position="204"/>
        <end position="233"/>
    </location>
</feature>
<organism evidence="2 3">
    <name type="scientific">Tomitella fengzijianii</name>
    <dbReference type="NCBI Taxonomy" id="2597660"/>
    <lineage>
        <taxon>Bacteria</taxon>
        <taxon>Bacillati</taxon>
        <taxon>Actinomycetota</taxon>
        <taxon>Actinomycetes</taxon>
        <taxon>Mycobacteriales</taxon>
        <taxon>Tomitella</taxon>
    </lineage>
</organism>
<dbReference type="InterPro" id="IPR019660">
    <property type="entry name" value="Put_sensory_transdc_reg_YbjN"/>
</dbReference>
<dbReference type="AlphaFoldDB" id="A0A516X5D2"/>
<dbReference type="EMBL" id="CP041765">
    <property type="protein sequence ID" value="QDQ98264.1"/>
    <property type="molecule type" value="Genomic_DNA"/>
</dbReference>
<dbReference type="KEGG" id="toy:FO059_14305"/>
<proteinExistence type="predicted"/>
<evidence type="ECO:0000313" key="2">
    <source>
        <dbReference type="EMBL" id="QDQ98264.1"/>
    </source>
</evidence>
<keyword evidence="3" id="KW-1185">Reference proteome</keyword>
<dbReference type="Pfam" id="PF10722">
    <property type="entry name" value="YbjN"/>
    <property type="match status" value="1"/>
</dbReference>
<sequence length="233" mass="24637">MSRHGIDGAAGAGEDGSGSGSGDGVGVGVGVGRRSVADAVALIGGALDAAGIEYTRPEGPHFVLTLPGERKLKTTCLLTVGMHGVRVEAFVARHPDEDHAAVYKWLLRRNRHLFGVHYTIDKIGDVYLVGRISMDALGSDELDRVLGQVLEAADGDFNTILELGFHTSIRREWRWRTVRGESLRNLAAFEHLVTDEDRAAAARGEIGRAGDPPRSVVTDAGAGPDAVPGQALG</sequence>
<gene>
    <name evidence="2" type="ORF">FO059_14305</name>
</gene>
<reference evidence="2 3" key="1">
    <citation type="submission" date="2019-07" db="EMBL/GenBank/DDBJ databases">
        <title>Tomitella cavernea sp. nov., an actinomycete isolated from soil.</title>
        <authorList>
            <person name="Cheng J."/>
        </authorList>
    </citation>
    <scope>NUCLEOTIDE SEQUENCE [LARGE SCALE GENOMIC DNA]</scope>
    <source>
        <strain evidence="2 3">HY188</strain>
    </source>
</reference>
<dbReference type="RefSeq" id="WP_143909670.1">
    <property type="nucleotide sequence ID" value="NZ_CP041765.1"/>
</dbReference>
<dbReference type="OrthoDB" id="3212317at2"/>
<accession>A0A516X5D2</accession>
<evidence type="ECO:0000313" key="3">
    <source>
        <dbReference type="Proteomes" id="UP000317344"/>
    </source>
</evidence>